<dbReference type="Proteomes" id="UP001500962">
    <property type="component" value="Unassembled WGS sequence"/>
</dbReference>
<evidence type="ECO:0000313" key="2">
    <source>
        <dbReference type="EMBL" id="GAA0458867.1"/>
    </source>
</evidence>
<name>A0AAV3SES5_HALDO</name>
<reference evidence="2" key="3">
    <citation type="submission" date="2023-12" db="EMBL/GenBank/DDBJ databases">
        <authorList>
            <person name="Sun Q."/>
            <person name="Inoue M."/>
        </authorList>
    </citation>
    <scope>NUCLEOTIDE SEQUENCE</scope>
    <source>
        <strain evidence="2">JCM 12289</strain>
    </source>
</reference>
<gene>
    <name evidence="2" type="ORF">GCM10008985_13940</name>
    <name evidence="3" type="ORF">MUK72_03040</name>
</gene>
<organism evidence="2 5">
    <name type="scientific">Halococcus dombrowskii</name>
    <dbReference type="NCBI Taxonomy" id="179637"/>
    <lineage>
        <taxon>Archaea</taxon>
        <taxon>Methanobacteriati</taxon>
        <taxon>Methanobacteriota</taxon>
        <taxon>Stenosarchaea group</taxon>
        <taxon>Halobacteria</taxon>
        <taxon>Halobacteriales</taxon>
        <taxon>Halococcaceae</taxon>
        <taxon>Halococcus</taxon>
    </lineage>
</organism>
<keyword evidence="4" id="KW-1185">Reference proteome</keyword>
<dbReference type="RefSeq" id="WP_244703814.1">
    <property type="nucleotide sequence ID" value="NZ_BAAADN010000022.1"/>
</dbReference>
<evidence type="ECO:0000313" key="5">
    <source>
        <dbReference type="Proteomes" id="UP001500962"/>
    </source>
</evidence>
<evidence type="ECO:0000256" key="1">
    <source>
        <dbReference type="SAM" id="MobiDB-lite"/>
    </source>
</evidence>
<sequence>MTGTERDTTTNSPACPNCGASDPSERETEQYVLEDGTKRRMTYCTACVREKADGSIRYTVIAEEFVRTELDRTMHDE</sequence>
<dbReference type="KEGG" id="hdo:MUK72_03040"/>
<dbReference type="EMBL" id="BAAADN010000022">
    <property type="protein sequence ID" value="GAA0458867.1"/>
    <property type="molecule type" value="Genomic_DNA"/>
</dbReference>
<dbReference type="GeneID" id="71760790"/>
<evidence type="ECO:0000313" key="4">
    <source>
        <dbReference type="Proteomes" id="UP000830542"/>
    </source>
</evidence>
<dbReference type="AlphaFoldDB" id="A0AAV3SES5"/>
<dbReference type="EMBL" id="CP095005">
    <property type="protein sequence ID" value="UOO95691.1"/>
    <property type="molecule type" value="Genomic_DNA"/>
</dbReference>
<dbReference type="Proteomes" id="UP000830542">
    <property type="component" value="Chromosome"/>
</dbReference>
<evidence type="ECO:0008006" key="6">
    <source>
        <dbReference type="Google" id="ProtNLM"/>
    </source>
</evidence>
<reference evidence="3" key="2">
    <citation type="submission" date="2022-04" db="EMBL/GenBank/DDBJ databases">
        <title>Sequencing and genomic assembly of Halococcus dombrowskii.</title>
        <authorList>
            <person name="Lim S.W."/>
            <person name="MacLea K.S."/>
        </authorList>
    </citation>
    <scope>NUCLEOTIDE SEQUENCE</scope>
    <source>
        <strain evidence="3">H4</strain>
    </source>
</reference>
<accession>A0AAV3SES5</accession>
<protein>
    <recommendedName>
        <fullName evidence="6">Small CPxCG-related zinc finger protein</fullName>
    </recommendedName>
</protein>
<feature type="region of interest" description="Disordered" evidence="1">
    <location>
        <begin position="1"/>
        <end position="30"/>
    </location>
</feature>
<reference evidence="2" key="1">
    <citation type="journal article" date="2014" name="Int. J. Syst. Evol. Microbiol.">
        <title>Complete genome sequence of Corynebacterium casei LMG S-19264T (=DSM 44701T), isolated from a smear-ripened cheese.</title>
        <authorList>
            <consortium name="US DOE Joint Genome Institute (JGI-PGF)"/>
            <person name="Walter F."/>
            <person name="Albersmeier A."/>
            <person name="Kalinowski J."/>
            <person name="Ruckert C."/>
        </authorList>
    </citation>
    <scope>NUCLEOTIDE SEQUENCE</scope>
    <source>
        <strain evidence="2">JCM 12289</strain>
    </source>
</reference>
<proteinExistence type="predicted"/>
<evidence type="ECO:0000313" key="3">
    <source>
        <dbReference type="EMBL" id="UOO95691.1"/>
    </source>
</evidence>